<dbReference type="GO" id="GO:0008987">
    <property type="term" value="F:quinolinate synthetase A activity"/>
    <property type="evidence" value="ECO:0007669"/>
    <property type="project" value="UniProtKB-UniRule"/>
</dbReference>
<dbReference type="NCBIfam" id="TIGR00550">
    <property type="entry name" value="nadA"/>
    <property type="match status" value="1"/>
</dbReference>
<proteinExistence type="predicted"/>
<organism evidence="11 12">
    <name type="scientific">Desulfacinum hydrothermale DSM 13146</name>
    <dbReference type="NCBI Taxonomy" id="1121390"/>
    <lineage>
        <taxon>Bacteria</taxon>
        <taxon>Pseudomonadati</taxon>
        <taxon>Thermodesulfobacteriota</taxon>
        <taxon>Syntrophobacteria</taxon>
        <taxon>Syntrophobacterales</taxon>
        <taxon>Syntrophobacteraceae</taxon>
        <taxon>Desulfacinum</taxon>
    </lineage>
</organism>
<sequence>MNEKQDLKNAIAELKEARKAIILAHNYQPAEIQEIADLTGDSLELSRRATETDARVIVFCGVHFMAETAAILNPDKTVLLPNVQAGCAMADMIKAQDVRGVAEAHPGVPIITYVNSTAEVKAESTTCCTSANVNQVVASFAQADTLYMIPDQNLALYAARHTSKQILYWKGYCPVHHSLRADTVLKRKAQHPEALFLAHPECRPEVLDLADVVTSTSGMLRYVRESDHHTFLIGTEVGILHPMRRDNPDKTLIPVSEEMVCLDMKKTSLADVRQSLETLTPRIEVPEPIRLKALQAVERMLAI</sequence>
<dbReference type="EC" id="2.5.1.72" evidence="3 10"/>
<dbReference type="EMBL" id="FWXF01000010">
    <property type="protein sequence ID" value="SMC24504.1"/>
    <property type="molecule type" value="Genomic_DNA"/>
</dbReference>
<evidence type="ECO:0000256" key="1">
    <source>
        <dbReference type="ARBA" id="ARBA00001966"/>
    </source>
</evidence>
<keyword evidence="5" id="KW-0662">Pyridine nucleotide biosynthesis</keyword>
<comment type="cofactor">
    <cofactor evidence="1">
        <name>[4Fe-4S] cluster</name>
        <dbReference type="ChEBI" id="CHEBI:49883"/>
    </cofactor>
</comment>
<keyword evidence="12" id="KW-1185">Reference proteome</keyword>
<dbReference type="GO" id="GO:0034628">
    <property type="term" value="P:'de novo' NAD+ biosynthetic process from L-aspartate"/>
    <property type="evidence" value="ECO:0007669"/>
    <property type="project" value="TreeGrafter"/>
</dbReference>
<dbReference type="OrthoDB" id="9801204at2"/>
<name>A0A1W1XL18_9BACT</name>
<dbReference type="NCBIfam" id="NF006878">
    <property type="entry name" value="PRK09375.1-2"/>
    <property type="match status" value="1"/>
</dbReference>
<evidence type="ECO:0000256" key="6">
    <source>
        <dbReference type="ARBA" id="ARBA00022679"/>
    </source>
</evidence>
<dbReference type="GO" id="GO:0051539">
    <property type="term" value="F:4 iron, 4 sulfur cluster binding"/>
    <property type="evidence" value="ECO:0007669"/>
    <property type="project" value="UniProtKB-KW"/>
</dbReference>
<accession>A0A1W1XL18</accession>
<dbReference type="Pfam" id="PF02445">
    <property type="entry name" value="NadA"/>
    <property type="match status" value="1"/>
</dbReference>
<reference evidence="11 12" key="1">
    <citation type="submission" date="2017-04" db="EMBL/GenBank/DDBJ databases">
        <authorList>
            <person name="Afonso C.L."/>
            <person name="Miller P.J."/>
            <person name="Scott M.A."/>
            <person name="Spackman E."/>
            <person name="Goraichik I."/>
            <person name="Dimitrov K.M."/>
            <person name="Suarez D.L."/>
            <person name="Swayne D.E."/>
        </authorList>
    </citation>
    <scope>NUCLEOTIDE SEQUENCE [LARGE SCALE GENOMIC DNA]</scope>
    <source>
        <strain evidence="11 12">DSM 13146</strain>
    </source>
</reference>
<evidence type="ECO:0000256" key="10">
    <source>
        <dbReference type="NCBIfam" id="TIGR00550"/>
    </source>
</evidence>
<evidence type="ECO:0000256" key="5">
    <source>
        <dbReference type="ARBA" id="ARBA00022642"/>
    </source>
</evidence>
<keyword evidence="6" id="KW-0808">Transferase</keyword>
<dbReference type="GO" id="GO:0005829">
    <property type="term" value="C:cytosol"/>
    <property type="evidence" value="ECO:0007669"/>
    <property type="project" value="TreeGrafter"/>
</dbReference>
<comment type="pathway">
    <text evidence="2">Cofactor biosynthesis; NAD(+) biosynthesis; quinolinate from iminoaspartate: step 1/1.</text>
</comment>
<protein>
    <recommendedName>
        <fullName evidence="3 10">Quinolinate synthase</fullName>
        <ecNumber evidence="3 10">2.5.1.72</ecNumber>
    </recommendedName>
</protein>
<dbReference type="Gene3D" id="3.40.50.10800">
    <property type="entry name" value="NadA-like"/>
    <property type="match status" value="3"/>
</dbReference>
<evidence type="ECO:0000256" key="4">
    <source>
        <dbReference type="ARBA" id="ARBA00022485"/>
    </source>
</evidence>
<evidence type="ECO:0000256" key="2">
    <source>
        <dbReference type="ARBA" id="ARBA00005065"/>
    </source>
</evidence>
<evidence type="ECO:0000313" key="12">
    <source>
        <dbReference type="Proteomes" id="UP000192783"/>
    </source>
</evidence>
<gene>
    <name evidence="11" type="ORF">SAMN02746041_02019</name>
</gene>
<evidence type="ECO:0000313" key="11">
    <source>
        <dbReference type="EMBL" id="SMC24504.1"/>
    </source>
</evidence>
<dbReference type="STRING" id="1121390.SAMN02746041_02019"/>
<keyword evidence="8" id="KW-0408">Iron</keyword>
<dbReference type="InterPro" id="IPR003473">
    <property type="entry name" value="NadA"/>
</dbReference>
<dbReference type="GO" id="GO:0046872">
    <property type="term" value="F:metal ion binding"/>
    <property type="evidence" value="ECO:0007669"/>
    <property type="project" value="UniProtKB-KW"/>
</dbReference>
<keyword evidence="7" id="KW-0479">Metal-binding</keyword>
<dbReference type="PANTHER" id="PTHR30573">
    <property type="entry name" value="QUINOLINATE SYNTHETASE A"/>
    <property type="match status" value="1"/>
</dbReference>
<keyword evidence="4" id="KW-0004">4Fe-4S</keyword>
<dbReference type="RefSeq" id="WP_084057755.1">
    <property type="nucleotide sequence ID" value="NZ_FWXF01000010.1"/>
</dbReference>
<keyword evidence="9" id="KW-0411">Iron-sulfur</keyword>
<dbReference type="Proteomes" id="UP000192783">
    <property type="component" value="Unassembled WGS sequence"/>
</dbReference>
<dbReference type="PANTHER" id="PTHR30573:SF0">
    <property type="entry name" value="QUINOLINATE SYNTHASE, CHLOROPLASTIC"/>
    <property type="match status" value="1"/>
</dbReference>
<dbReference type="AlphaFoldDB" id="A0A1W1XL18"/>
<dbReference type="InterPro" id="IPR036094">
    <property type="entry name" value="NadA_sf"/>
</dbReference>
<dbReference type="UniPathway" id="UPA00253">
    <property type="reaction ID" value="UER00327"/>
</dbReference>
<evidence type="ECO:0000256" key="3">
    <source>
        <dbReference type="ARBA" id="ARBA00012669"/>
    </source>
</evidence>
<evidence type="ECO:0000256" key="8">
    <source>
        <dbReference type="ARBA" id="ARBA00023004"/>
    </source>
</evidence>
<evidence type="ECO:0000256" key="7">
    <source>
        <dbReference type="ARBA" id="ARBA00022723"/>
    </source>
</evidence>
<dbReference type="SUPFAM" id="SSF142754">
    <property type="entry name" value="NadA-like"/>
    <property type="match status" value="1"/>
</dbReference>
<evidence type="ECO:0000256" key="9">
    <source>
        <dbReference type="ARBA" id="ARBA00023014"/>
    </source>
</evidence>